<dbReference type="InterPro" id="IPR002293">
    <property type="entry name" value="AA/rel_permease1"/>
</dbReference>
<dbReference type="EMBL" id="KV922069">
    <property type="protein sequence ID" value="ORE02155.1"/>
    <property type="molecule type" value="Genomic_DNA"/>
</dbReference>
<organism evidence="6">
    <name type="scientific">Rhizopus microsporus var. microsporus</name>
    <dbReference type="NCBI Taxonomy" id="86635"/>
    <lineage>
        <taxon>Eukaryota</taxon>
        <taxon>Fungi</taxon>
        <taxon>Fungi incertae sedis</taxon>
        <taxon>Mucoromycota</taxon>
        <taxon>Mucoromycotina</taxon>
        <taxon>Mucoromycetes</taxon>
        <taxon>Mucorales</taxon>
        <taxon>Mucorineae</taxon>
        <taxon>Rhizopodaceae</taxon>
        <taxon>Rhizopus</taxon>
    </lineage>
</organism>
<evidence type="ECO:0000256" key="5">
    <source>
        <dbReference type="SAM" id="Phobius"/>
    </source>
</evidence>
<reference evidence="6" key="1">
    <citation type="journal article" date="2016" name="Proc. Natl. Acad. Sci. U.S.A.">
        <title>Lipid metabolic changes in an early divergent fungus govern the establishment of a mutualistic symbiosis with endobacteria.</title>
        <authorList>
            <person name="Lastovetsky O.A."/>
            <person name="Gaspar M.L."/>
            <person name="Mondo S.J."/>
            <person name="LaButti K.M."/>
            <person name="Sandor L."/>
            <person name="Grigoriev I.V."/>
            <person name="Henry S.A."/>
            <person name="Pawlowska T.E."/>
        </authorList>
    </citation>
    <scope>NUCLEOTIDE SEQUENCE [LARGE SCALE GENOMIC DNA]</scope>
    <source>
        <strain evidence="6">ATCC 52814</strain>
    </source>
</reference>
<sequence>MIGSGLFSSPALCGALCYAELGTMLPMNGGETPGSLAIICIVFGEYVSRIAYHTYFFNIPHDSDDAVELADAIIPKFLPKLLAVICLFILTFINAISVQAGIRVQDLLTAIKVLTAIVISITGIVVLSKREPIYGDNSIQSDPFHGIGSISYGQIALAFYSDLPRVIIFGIPLVVFCYMLSNVAYLAVLRPEVVMHSNTVSMDFGKKIFGPSGGILFAVCVALSCFGSANASVFTGARIIYVSAKQGHIPGLFGKLSQSRQTPILALLLQAALTVIMIMIGSFRVLVNFYSLTAWM</sequence>
<dbReference type="GO" id="GO:0016020">
    <property type="term" value="C:membrane"/>
    <property type="evidence" value="ECO:0007669"/>
    <property type="project" value="UniProtKB-SubCell"/>
</dbReference>
<evidence type="ECO:0000256" key="1">
    <source>
        <dbReference type="ARBA" id="ARBA00004141"/>
    </source>
</evidence>
<dbReference type="PANTHER" id="PTHR11785">
    <property type="entry name" value="AMINO ACID TRANSPORTER"/>
    <property type="match status" value="1"/>
</dbReference>
<dbReference type="OrthoDB" id="5982228at2759"/>
<feature type="transmembrane region" description="Helical" evidence="5">
    <location>
        <begin position="264"/>
        <end position="287"/>
    </location>
</feature>
<dbReference type="PANTHER" id="PTHR11785:SF512">
    <property type="entry name" value="SOBREMESA, ISOFORM B"/>
    <property type="match status" value="1"/>
</dbReference>
<keyword evidence="4 5" id="KW-0472">Membrane</keyword>
<feature type="transmembrane region" description="Helical" evidence="5">
    <location>
        <begin position="108"/>
        <end position="127"/>
    </location>
</feature>
<proteinExistence type="predicted"/>
<feature type="transmembrane region" description="Helical" evidence="5">
    <location>
        <begin position="208"/>
        <end position="229"/>
    </location>
</feature>
<protein>
    <recommendedName>
        <fullName evidence="7">Amino acid permease/ SLC12A domain-containing protein</fullName>
    </recommendedName>
</protein>
<gene>
    <name evidence="6" type="ORF">BCV72DRAFT_215849</name>
</gene>
<evidence type="ECO:0000256" key="3">
    <source>
        <dbReference type="ARBA" id="ARBA00022989"/>
    </source>
</evidence>
<name>A0A1X0QQX0_RHIZD</name>
<keyword evidence="3 5" id="KW-1133">Transmembrane helix</keyword>
<comment type="subcellular location">
    <subcellularLocation>
        <location evidence="1">Membrane</location>
        <topology evidence="1">Multi-pass membrane protein</topology>
    </subcellularLocation>
</comment>
<keyword evidence="2 5" id="KW-0812">Transmembrane</keyword>
<dbReference type="Gene3D" id="1.20.1740.10">
    <property type="entry name" value="Amino acid/polyamine transporter I"/>
    <property type="match status" value="1"/>
</dbReference>
<accession>A0A1X0QQX0</accession>
<dbReference type="Proteomes" id="UP000242414">
    <property type="component" value="Unassembled WGS sequence"/>
</dbReference>
<feature type="transmembrane region" description="Helical" evidence="5">
    <location>
        <begin position="81"/>
        <end position="102"/>
    </location>
</feature>
<dbReference type="GO" id="GO:0015179">
    <property type="term" value="F:L-amino acid transmembrane transporter activity"/>
    <property type="evidence" value="ECO:0007669"/>
    <property type="project" value="TreeGrafter"/>
</dbReference>
<feature type="transmembrane region" description="Helical" evidence="5">
    <location>
        <begin position="166"/>
        <end position="188"/>
    </location>
</feature>
<dbReference type="VEuPathDB" id="FungiDB:BCV72DRAFT_215849"/>
<feature type="transmembrane region" description="Helical" evidence="5">
    <location>
        <begin position="35"/>
        <end position="52"/>
    </location>
</feature>
<evidence type="ECO:0008006" key="7">
    <source>
        <dbReference type="Google" id="ProtNLM"/>
    </source>
</evidence>
<evidence type="ECO:0000313" key="6">
    <source>
        <dbReference type="EMBL" id="ORE02155.1"/>
    </source>
</evidence>
<dbReference type="Pfam" id="PF13520">
    <property type="entry name" value="AA_permease_2"/>
    <property type="match status" value="2"/>
</dbReference>
<dbReference type="AlphaFoldDB" id="A0A1X0QQX0"/>
<evidence type="ECO:0000256" key="2">
    <source>
        <dbReference type="ARBA" id="ARBA00022692"/>
    </source>
</evidence>
<evidence type="ECO:0000256" key="4">
    <source>
        <dbReference type="ARBA" id="ARBA00023136"/>
    </source>
</evidence>
<dbReference type="InterPro" id="IPR050598">
    <property type="entry name" value="AminoAcid_Transporter"/>
</dbReference>